<evidence type="ECO:0000313" key="2">
    <source>
        <dbReference type="Proteomes" id="UP000265520"/>
    </source>
</evidence>
<proteinExistence type="predicted"/>
<sequence length="39" mass="4594">AKQGEVERRRVGVKIFADNLAFWNLRAAQGYWRVAPFSW</sequence>
<dbReference type="Proteomes" id="UP000265520">
    <property type="component" value="Unassembled WGS sequence"/>
</dbReference>
<dbReference type="AlphaFoldDB" id="A0A392TJ91"/>
<evidence type="ECO:0000313" key="1">
    <source>
        <dbReference type="EMBL" id="MCI61032.1"/>
    </source>
</evidence>
<feature type="non-terminal residue" evidence="1">
    <location>
        <position position="1"/>
    </location>
</feature>
<dbReference type="EMBL" id="LXQA010592492">
    <property type="protein sequence ID" value="MCI61032.1"/>
    <property type="molecule type" value="Genomic_DNA"/>
</dbReference>
<comment type="caution">
    <text evidence="1">The sequence shown here is derived from an EMBL/GenBank/DDBJ whole genome shotgun (WGS) entry which is preliminary data.</text>
</comment>
<protein>
    <submittedName>
        <fullName evidence="1">Uncharacterized protein</fullName>
    </submittedName>
</protein>
<reference evidence="1 2" key="1">
    <citation type="journal article" date="2018" name="Front. Plant Sci.">
        <title>Red Clover (Trifolium pratense) and Zigzag Clover (T. medium) - A Picture of Genomic Similarities and Differences.</title>
        <authorList>
            <person name="Dluhosova J."/>
            <person name="Istvanek J."/>
            <person name="Nedelnik J."/>
            <person name="Repkova J."/>
        </authorList>
    </citation>
    <scope>NUCLEOTIDE SEQUENCE [LARGE SCALE GENOMIC DNA]</scope>
    <source>
        <strain evidence="2">cv. 10/8</strain>
        <tissue evidence="1">Leaf</tissue>
    </source>
</reference>
<organism evidence="1 2">
    <name type="scientific">Trifolium medium</name>
    <dbReference type="NCBI Taxonomy" id="97028"/>
    <lineage>
        <taxon>Eukaryota</taxon>
        <taxon>Viridiplantae</taxon>
        <taxon>Streptophyta</taxon>
        <taxon>Embryophyta</taxon>
        <taxon>Tracheophyta</taxon>
        <taxon>Spermatophyta</taxon>
        <taxon>Magnoliopsida</taxon>
        <taxon>eudicotyledons</taxon>
        <taxon>Gunneridae</taxon>
        <taxon>Pentapetalae</taxon>
        <taxon>rosids</taxon>
        <taxon>fabids</taxon>
        <taxon>Fabales</taxon>
        <taxon>Fabaceae</taxon>
        <taxon>Papilionoideae</taxon>
        <taxon>50 kb inversion clade</taxon>
        <taxon>NPAAA clade</taxon>
        <taxon>Hologalegina</taxon>
        <taxon>IRL clade</taxon>
        <taxon>Trifolieae</taxon>
        <taxon>Trifolium</taxon>
    </lineage>
</organism>
<keyword evidence="2" id="KW-1185">Reference proteome</keyword>
<name>A0A392TJ91_9FABA</name>
<accession>A0A392TJ91</accession>